<dbReference type="AlphaFoldDB" id="A0A9D2ZSK4"/>
<evidence type="ECO:0000313" key="2">
    <source>
        <dbReference type="EMBL" id="HJD50691.1"/>
    </source>
</evidence>
<evidence type="ECO:0008006" key="4">
    <source>
        <dbReference type="Google" id="ProtNLM"/>
    </source>
</evidence>
<reference evidence="2" key="2">
    <citation type="submission" date="2021-04" db="EMBL/GenBank/DDBJ databases">
        <authorList>
            <person name="Gilroy R."/>
        </authorList>
    </citation>
    <scope>NUCLEOTIDE SEQUENCE</scope>
    <source>
        <strain evidence="2">ChiHjej10B9-4811</strain>
    </source>
</reference>
<feature type="non-terminal residue" evidence="2">
    <location>
        <position position="1"/>
    </location>
</feature>
<dbReference type="EMBL" id="DWUS01000060">
    <property type="protein sequence ID" value="HJD50691.1"/>
    <property type="molecule type" value="Genomic_DNA"/>
</dbReference>
<name>A0A9D2ZSK4_9MICC</name>
<proteinExistence type="predicted"/>
<accession>A0A9D2ZSK4</accession>
<gene>
    <name evidence="2" type="ORF">H9908_02285</name>
</gene>
<evidence type="ECO:0000256" key="1">
    <source>
        <dbReference type="SAM" id="MobiDB-lite"/>
    </source>
</evidence>
<dbReference type="Proteomes" id="UP000823908">
    <property type="component" value="Unassembled WGS sequence"/>
</dbReference>
<feature type="region of interest" description="Disordered" evidence="1">
    <location>
        <begin position="101"/>
        <end position="127"/>
    </location>
</feature>
<sequence length="127" mass="14389">EFRILDKDFTEAEGHLTPSMKVRRKQVLADFNSYVEDMYNRTKSTVTETAAHTAERVQELRAEQTEKWDQFKASQAEKIQEFTEAQGQKLHELADKIQQVAPLPGAKDKDAASSSDTDEQVEKAASD</sequence>
<protein>
    <recommendedName>
        <fullName evidence="4">Long-chain fatty acid--CoA ligase</fullName>
    </recommendedName>
</protein>
<comment type="caution">
    <text evidence="2">The sequence shown here is derived from an EMBL/GenBank/DDBJ whole genome shotgun (WGS) entry which is preliminary data.</text>
</comment>
<reference evidence="2" key="1">
    <citation type="journal article" date="2021" name="PeerJ">
        <title>Extensive microbial diversity within the chicken gut microbiome revealed by metagenomics and culture.</title>
        <authorList>
            <person name="Gilroy R."/>
            <person name="Ravi A."/>
            <person name="Getino M."/>
            <person name="Pursley I."/>
            <person name="Horton D.L."/>
            <person name="Alikhan N.F."/>
            <person name="Baker D."/>
            <person name="Gharbi K."/>
            <person name="Hall N."/>
            <person name="Watson M."/>
            <person name="Adriaenssens E.M."/>
            <person name="Foster-Nyarko E."/>
            <person name="Jarju S."/>
            <person name="Secka A."/>
            <person name="Antonio M."/>
            <person name="Oren A."/>
            <person name="Chaudhuri R.R."/>
            <person name="La Ragione R."/>
            <person name="Hildebrand F."/>
            <person name="Pallen M.J."/>
        </authorList>
    </citation>
    <scope>NUCLEOTIDE SEQUENCE</scope>
    <source>
        <strain evidence="2">ChiHjej10B9-4811</strain>
    </source>
</reference>
<dbReference type="Gene3D" id="1.20.120.20">
    <property type="entry name" value="Apolipoprotein"/>
    <property type="match status" value="1"/>
</dbReference>
<evidence type="ECO:0000313" key="3">
    <source>
        <dbReference type="Proteomes" id="UP000823908"/>
    </source>
</evidence>
<organism evidence="2 3">
    <name type="scientific">Candidatus Rothia avistercoris</name>
    <dbReference type="NCBI Taxonomy" id="2840479"/>
    <lineage>
        <taxon>Bacteria</taxon>
        <taxon>Bacillati</taxon>
        <taxon>Actinomycetota</taxon>
        <taxon>Actinomycetes</taxon>
        <taxon>Micrococcales</taxon>
        <taxon>Micrococcaceae</taxon>
        <taxon>Rothia</taxon>
    </lineage>
</organism>